<feature type="domain" description="L-asparaginase N-terminal" evidence="11">
    <location>
        <begin position="11"/>
        <end position="195"/>
    </location>
</feature>
<dbReference type="GO" id="GO:0006528">
    <property type="term" value="P:asparagine metabolic process"/>
    <property type="evidence" value="ECO:0007669"/>
    <property type="project" value="InterPro"/>
</dbReference>
<feature type="active site" description="O-isoaspartyl threonine intermediate" evidence="9">
    <location>
        <position position="18"/>
    </location>
</feature>
<evidence type="ECO:0000256" key="6">
    <source>
        <dbReference type="ARBA" id="ARBA00070898"/>
    </source>
</evidence>
<dbReference type="CDD" id="cd08964">
    <property type="entry name" value="L-asparaginase_II"/>
    <property type="match status" value="1"/>
</dbReference>
<evidence type="ECO:0000256" key="4">
    <source>
        <dbReference type="ARBA" id="ARBA00052564"/>
    </source>
</evidence>
<reference evidence="13 14" key="1">
    <citation type="submission" date="2017-04" db="EMBL/GenBank/DDBJ databases">
        <title>Presence of VIM-2 positive Pseudomonas species in chickens and their surrounding environment.</title>
        <authorList>
            <person name="Zhang R."/>
        </authorList>
    </citation>
    <scope>NUCLEOTIDE SEQUENCE [LARGE SCALE GENOMIC DNA]</scope>
    <source>
        <strain evidence="13 14">DZ-C18</strain>
    </source>
</reference>
<dbReference type="SFLD" id="SFLDS00057">
    <property type="entry name" value="Glutaminase/Asparaginase"/>
    <property type="match status" value="1"/>
</dbReference>
<protein>
    <recommendedName>
        <fullName evidence="6">Glutaminase-asparaginase</fullName>
        <ecNumber evidence="5">3.5.1.38</ecNumber>
    </recommendedName>
    <alternativeName>
        <fullName evidence="8">L-ASNase/L-GLNase</fullName>
    </alternativeName>
    <alternativeName>
        <fullName evidence="7">L-asparagine/L-glutamine amidohydrolase</fullName>
    </alternativeName>
</protein>
<evidence type="ECO:0000256" key="8">
    <source>
        <dbReference type="ARBA" id="ARBA00084074"/>
    </source>
</evidence>
<dbReference type="PRINTS" id="PR00139">
    <property type="entry name" value="ASNGLNASE"/>
</dbReference>
<evidence type="ECO:0000313" key="13">
    <source>
        <dbReference type="EMBL" id="ORL60851.1"/>
    </source>
</evidence>
<evidence type="ECO:0000256" key="2">
    <source>
        <dbReference type="ARBA" id="ARBA00022801"/>
    </source>
</evidence>
<dbReference type="InterPro" id="IPR027473">
    <property type="entry name" value="L-asparaginase_C"/>
</dbReference>
<dbReference type="FunFam" id="3.40.50.1170:FF:000001">
    <property type="entry name" value="L-asparaginase 2"/>
    <property type="match status" value="1"/>
</dbReference>
<dbReference type="InterPro" id="IPR027474">
    <property type="entry name" value="L-asparaginase_N"/>
</dbReference>
<dbReference type="Pfam" id="PF00710">
    <property type="entry name" value="Asparaginase"/>
    <property type="match status" value="1"/>
</dbReference>
<dbReference type="SMART" id="SM00870">
    <property type="entry name" value="Asparaginase"/>
    <property type="match status" value="1"/>
</dbReference>
<dbReference type="AlphaFoldDB" id="A0A1X0ZPJ0"/>
<comment type="catalytic activity">
    <reaction evidence="4">
        <text>L-glutamine + H2O = L-glutamate + NH4(+)</text>
        <dbReference type="Rhea" id="RHEA:15889"/>
        <dbReference type="ChEBI" id="CHEBI:15377"/>
        <dbReference type="ChEBI" id="CHEBI:28938"/>
        <dbReference type="ChEBI" id="CHEBI:29985"/>
        <dbReference type="ChEBI" id="CHEBI:58359"/>
        <dbReference type="EC" id="3.5.1.38"/>
    </reaction>
</comment>
<sequence length="328" mass="35077">MKETDGFPRLSIGSLGGTISMQATIMGQGVTPQLDCEALLAFLPRLGEIAQVSTATLGLVPSASMGFAQMIDVLRWAQEEVERGAHGIVITQGTDSLEESAYFLDLFWPFDVPLVLTGAMRSAGEPGADGPANLLAAAYVALARESRDRGVLVVMNDQIHGAARVRKGDSLSVNAFESPNGGPVGQLFEGQVHYWHMPGHRTILPEPDRVQHQVALMESCLDADTGLLDATLGLGYEGLVIAGFGAGHVSERWASSLERIARQIPVIVATRTGRGTTASASYGFVGSEIDLQKKGMHMAGHLCPRKCRILLWALLGNGLQSSVRDYLR</sequence>
<dbReference type="RefSeq" id="WP_084858660.1">
    <property type="nucleotide sequence ID" value="NZ_NBWC01000037.1"/>
</dbReference>
<dbReference type="InterPro" id="IPR040919">
    <property type="entry name" value="Asparaginase_C"/>
</dbReference>
<comment type="similarity">
    <text evidence="1">Belongs to the asparaginase 1 family.</text>
</comment>
<dbReference type="GO" id="GO:0004067">
    <property type="term" value="F:asparaginase activity"/>
    <property type="evidence" value="ECO:0007669"/>
    <property type="project" value="UniProtKB-UniRule"/>
</dbReference>
<dbReference type="InterPro" id="IPR036152">
    <property type="entry name" value="Asp/glu_Ase-like_sf"/>
</dbReference>
<feature type="domain" description="Asparaginase/glutaminase C-terminal" evidence="12">
    <location>
        <begin position="213"/>
        <end position="320"/>
    </location>
</feature>
<evidence type="ECO:0000256" key="9">
    <source>
        <dbReference type="PIRSR" id="PIRSR001220-1"/>
    </source>
</evidence>
<dbReference type="PANTHER" id="PTHR11707">
    <property type="entry name" value="L-ASPARAGINASE"/>
    <property type="match status" value="1"/>
</dbReference>
<evidence type="ECO:0000256" key="7">
    <source>
        <dbReference type="ARBA" id="ARBA00083270"/>
    </source>
</evidence>
<feature type="binding site" evidence="10">
    <location>
        <position position="62"/>
    </location>
    <ligand>
        <name>substrate</name>
    </ligand>
</feature>
<dbReference type="EC" id="3.5.1.38" evidence="5"/>
<comment type="caution">
    <text evidence="13">The sequence shown here is derived from an EMBL/GenBank/DDBJ whole genome shotgun (WGS) entry which is preliminary data.</text>
</comment>
<comment type="catalytic activity">
    <reaction evidence="3">
        <text>L-asparagine + H2O = L-aspartate + NH4(+)</text>
        <dbReference type="Rhea" id="RHEA:21016"/>
        <dbReference type="ChEBI" id="CHEBI:15377"/>
        <dbReference type="ChEBI" id="CHEBI:28938"/>
        <dbReference type="ChEBI" id="CHEBI:29991"/>
        <dbReference type="ChEBI" id="CHEBI:58048"/>
        <dbReference type="EC" id="3.5.1.38"/>
    </reaction>
</comment>
<proteinExistence type="inferred from homology"/>
<evidence type="ECO:0000313" key="14">
    <source>
        <dbReference type="Proteomes" id="UP000193675"/>
    </source>
</evidence>
<gene>
    <name evidence="13" type="ORF">B7H17_21835</name>
</gene>
<accession>A0A1X0ZPJ0</accession>
<dbReference type="SUPFAM" id="SSF53774">
    <property type="entry name" value="Glutaminase/Asparaginase"/>
    <property type="match status" value="1"/>
</dbReference>
<dbReference type="EMBL" id="NBWC01000037">
    <property type="protein sequence ID" value="ORL60851.1"/>
    <property type="molecule type" value="Genomic_DNA"/>
</dbReference>
<dbReference type="PIRSF" id="PIRSF001220">
    <property type="entry name" value="L-ASNase_gatD"/>
    <property type="match status" value="1"/>
</dbReference>
<evidence type="ECO:0000256" key="5">
    <source>
        <dbReference type="ARBA" id="ARBA00066751"/>
    </source>
</evidence>
<dbReference type="Proteomes" id="UP000193675">
    <property type="component" value="Unassembled WGS sequence"/>
</dbReference>
<dbReference type="Gene3D" id="3.40.50.1170">
    <property type="entry name" value="L-asparaginase, N-terminal domain"/>
    <property type="match status" value="1"/>
</dbReference>
<feature type="binding site" evidence="10">
    <location>
        <begin position="94"/>
        <end position="95"/>
    </location>
    <ligand>
        <name>substrate</name>
    </ligand>
</feature>
<dbReference type="GO" id="GO:0050417">
    <property type="term" value="F:glutamin-(asparagin-)ase activity"/>
    <property type="evidence" value="ECO:0007669"/>
    <property type="project" value="UniProtKB-EC"/>
</dbReference>
<dbReference type="InterPro" id="IPR004550">
    <property type="entry name" value="AsnASE_II"/>
</dbReference>
<dbReference type="PANTHER" id="PTHR11707:SF28">
    <property type="entry name" value="60 KDA LYSOPHOSPHOLIPASE"/>
    <property type="match status" value="1"/>
</dbReference>
<name>A0A1X0ZPJ0_PSEPU</name>
<evidence type="ECO:0000259" key="12">
    <source>
        <dbReference type="Pfam" id="PF17763"/>
    </source>
</evidence>
<dbReference type="InterPro" id="IPR006034">
    <property type="entry name" value="Asparaginase/glutaminase-like"/>
</dbReference>
<dbReference type="InterPro" id="IPR037152">
    <property type="entry name" value="L-asparaginase_N_sf"/>
</dbReference>
<dbReference type="Gene3D" id="3.40.50.40">
    <property type="match status" value="1"/>
</dbReference>
<dbReference type="PROSITE" id="PS51732">
    <property type="entry name" value="ASN_GLN_ASE_3"/>
    <property type="match status" value="1"/>
</dbReference>
<dbReference type="OrthoDB" id="9788068at2"/>
<evidence type="ECO:0000256" key="3">
    <source>
        <dbReference type="ARBA" id="ARBA00050130"/>
    </source>
</evidence>
<evidence type="ECO:0000256" key="10">
    <source>
        <dbReference type="PIRSR" id="PIRSR001220-2"/>
    </source>
</evidence>
<evidence type="ECO:0000256" key="1">
    <source>
        <dbReference type="ARBA" id="ARBA00010518"/>
    </source>
</evidence>
<keyword evidence="2" id="KW-0378">Hydrolase</keyword>
<organism evidence="13 14">
    <name type="scientific">Pseudomonas putida</name>
    <name type="common">Arthrobacter siderocapsulatus</name>
    <dbReference type="NCBI Taxonomy" id="303"/>
    <lineage>
        <taxon>Bacteria</taxon>
        <taxon>Pseudomonadati</taxon>
        <taxon>Pseudomonadota</taxon>
        <taxon>Gammaproteobacteria</taxon>
        <taxon>Pseudomonadales</taxon>
        <taxon>Pseudomonadaceae</taxon>
        <taxon>Pseudomonas</taxon>
    </lineage>
</organism>
<dbReference type="Pfam" id="PF17763">
    <property type="entry name" value="Asparaginase_C"/>
    <property type="match status" value="1"/>
</dbReference>
<dbReference type="PIRSF" id="PIRSF500176">
    <property type="entry name" value="L_ASNase"/>
    <property type="match status" value="1"/>
</dbReference>
<evidence type="ECO:0000259" key="11">
    <source>
        <dbReference type="Pfam" id="PF00710"/>
    </source>
</evidence>